<feature type="transmembrane region" description="Helical" evidence="1">
    <location>
        <begin position="43"/>
        <end position="61"/>
    </location>
</feature>
<organism evidence="2 3">
    <name type="scientific">Funiculus sociatus GB2-A5</name>
    <dbReference type="NCBI Taxonomy" id="2933946"/>
    <lineage>
        <taxon>Bacteria</taxon>
        <taxon>Bacillati</taxon>
        <taxon>Cyanobacteriota</taxon>
        <taxon>Cyanophyceae</taxon>
        <taxon>Coleofasciculales</taxon>
        <taxon>Coleofasciculaceae</taxon>
        <taxon>Funiculus</taxon>
    </lineage>
</organism>
<dbReference type="Proteomes" id="UP001442494">
    <property type="component" value="Unassembled WGS sequence"/>
</dbReference>
<keyword evidence="1" id="KW-0472">Membrane</keyword>
<dbReference type="EMBL" id="JAMPKK010000043">
    <property type="protein sequence ID" value="MEP0866411.1"/>
    <property type="molecule type" value="Genomic_DNA"/>
</dbReference>
<dbReference type="Pfam" id="PF10999">
    <property type="entry name" value="DUF2839"/>
    <property type="match status" value="1"/>
</dbReference>
<keyword evidence="1" id="KW-0812">Transmembrane</keyword>
<evidence type="ECO:0000256" key="1">
    <source>
        <dbReference type="SAM" id="Phobius"/>
    </source>
</evidence>
<keyword evidence="3" id="KW-1185">Reference proteome</keyword>
<reference evidence="2 3" key="1">
    <citation type="submission" date="2022-04" db="EMBL/GenBank/DDBJ databases">
        <title>Positive selection, recombination, and allopatry shape intraspecific diversity of widespread and dominant cyanobacteria.</title>
        <authorList>
            <person name="Wei J."/>
            <person name="Shu W."/>
            <person name="Hu C."/>
        </authorList>
    </citation>
    <scope>NUCLEOTIDE SEQUENCE [LARGE SCALE GENOMIC DNA]</scope>
    <source>
        <strain evidence="2 3">GB2-A5</strain>
    </source>
</reference>
<sequence>MGDSKRRKEALGENYGQQAYILPWLPITKTQAQQFVKWSNRGAWIGISFLIGTWVTIRFIGPSFGWWQVN</sequence>
<gene>
    <name evidence="2" type="ORF">NDI37_18295</name>
</gene>
<dbReference type="InterPro" id="IPR021262">
    <property type="entry name" value="DUF2839"/>
</dbReference>
<keyword evidence="1" id="KW-1133">Transmembrane helix</keyword>
<dbReference type="RefSeq" id="WP_190422781.1">
    <property type="nucleotide sequence ID" value="NZ_JAMPKK010000043.1"/>
</dbReference>
<comment type="caution">
    <text evidence="2">The sequence shown here is derived from an EMBL/GenBank/DDBJ whole genome shotgun (WGS) entry which is preliminary data.</text>
</comment>
<accession>A0ABV0JSH9</accession>
<protein>
    <submittedName>
        <fullName evidence="2">DUF2839 domain-containing protein</fullName>
    </submittedName>
</protein>
<evidence type="ECO:0000313" key="3">
    <source>
        <dbReference type="Proteomes" id="UP001442494"/>
    </source>
</evidence>
<proteinExistence type="predicted"/>
<evidence type="ECO:0000313" key="2">
    <source>
        <dbReference type="EMBL" id="MEP0866411.1"/>
    </source>
</evidence>
<name>A0ABV0JSH9_9CYAN</name>